<keyword evidence="1" id="KW-0808">Transferase</keyword>
<feature type="binding site" evidence="4">
    <location>
        <position position="407"/>
    </location>
    <ligand>
        <name>ATP</name>
        <dbReference type="ChEBI" id="CHEBI:30616"/>
    </ligand>
</feature>
<dbReference type="GO" id="GO:0005524">
    <property type="term" value="F:ATP binding"/>
    <property type="evidence" value="ECO:0007669"/>
    <property type="project" value="UniProtKB-UniRule"/>
</dbReference>
<dbReference type="AlphaFoldDB" id="A0A0D9Y2D1"/>
<dbReference type="PROSITE" id="PS00107">
    <property type="entry name" value="PROTEIN_KINASE_ATP"/>
    <property type="match status" value="1"/>
</dbReference>
<dbReference type="Gene3D" id="3.30.559.10">
    <property type="entry name" value="Chloramphenicol acetyltransferase-like domain"/>
    <property type="match status" value="1"/>
</dbReference>
<dbReference type="Pfam" id="PF00314">
    <property type="entry name" value="Thaumatin"/>
    <property type="match status" value="1"/>
</dbReference>
<feature type="domain" description="Protein kinase" evidence="7">
    <location>
        <begin position="380"/>
        <end position="451"/>
    </location>
</feature>
<evidence type="ECO:0000256" key="6">
    <source>
        <dbReference type="SAM" id="Phobius"/>
    </source>
</evidence>
<dbReference type="STRING" id="40148.A0A0D9Y2D1"/>
<evidence type="ECO:0000313" key="9">
    <source>
        <dbReference type="Proteomes" id="UP000026961"/>
    </source>
</evidence>
<proteinExistence type="predicted"/>
<evidence type="ECO:0000256" key="4">
    <source>
        <dbReference type="PROSITE-ProRule" id="PRU10141"/>
    </source>
</evidence>
<dbReference type="InterPro" id="IPR001938">
    <property type="entry name" value="Thaumatin"/>
</dbReference>
<dbReference type="PROSITE" id="PS51367">
    <property type="entry name" value="THAUMATIN_2"/>
    <property type="match status" value="1"/>
</dbReference>
<protein>
    <recommendedName>
        <fullName evidence="7">Protein kinase domain-containing protein</fullName>
    </recommendedName>
</protein>
<dbReference type="HOGENOM" id="CLU_607473_0_0_1"/>
<dbReference type="Gene3D" id="2.60.110.10">
    <property type="entry name" value="Thaumatin"/>
    <property type="match status" value="1"/>
</dbReference>
<dbReference type="InterPro" id="IPR017441">
    <property type="entry name" value="Protein_kinase_ATP_BS"/>
</dbReference>
<keyword evidence="9" id="KW-1185">Reference proteome</keyword>
<dbReference type="EnsemblPlants" id="OGLUM01G01010.1">
    <property type="protein sequence ID" value="OGLUM01G01010.1"/>
    <property type="gene ID" value="OGLUM01G01010"/>
</dbReference>
<evidence type="ECO:0000256" key="5">
    <source>
        <dbReference type="SAM" id="MobiDB-lite"/>
    </source>
</evidence>
<evidence type="ECO:0000256" key="2">
    <source>
        <dbReference type="ARBA" id="ARBA00022741"/>
    </source>
</evidence>
<dbReference type="InterPro" id="IPR011009">
    <property type="entry name" value="Kinase-like_dom_sf"/>
</dbReference>
<accession>A0A0D9Y2D1</accession>
<dbReference type="Gene3D" id="3.30.200.20">
    <property type="entry name" value="Phosphorylase Kinase, domain 1"/>
    <property type="match status" value="1"/>
</dbReference>
<dbReference type="Pfam" id="PF02458">
    <property type="entry name" value="Transferase"/>
    <property type="match status" value="1"/>
</dbReference>
<dbReference type="InterPro" id="IPR023213">
    <property type="entry name" value="CAT-like_dom_sf"/>
</dbReference>
<dbReference type="SMART" id="SM00205">
    <property type="entry name" value="THN"/>
    <property type="match status" value="1"/>
</dbReference>
<dbReference type="SUPFAM" id="SSF49870">
    <property type="entry name" value="Osmotin, thaumatin-like protein"/>
    <property type="match status" value="1"/>
</dbReference>
<evidence type="ECO:0000259" key="7">
    <source>
        <dbReference type="PROSITE" id="PS50011"/>
    </source>
</evidence>
<keyword evidence="6" id="KW-0812">Transmembrane</keyword>
<dbReference type="PRINTS" id="PR00347">
    <property type="entry name" value="THAUMATIN"/>
</dbReference>
<keyword evidence="3 4" id="KW-0067">ATP-binding</keyword>
<dbReference type="PROSITE" id="PS50011">
    <property type="entry name" value="PROTEIN_KINASE_DOM"/>
    <property type="match status" value="1"/>
</dbReference>
<dbReference type="GO" id="GO:0004672">
    <property type="term" value="F:protein kinase activity"/>
    <property type="evidence" value="ECO:0007669"/>
    <property type="project" value="InterPro"/>
</dbReference>
<keyword evidence="6" id="KW-1133">Transmembrane helix</keyword>
<dbReference type="SUPFAM" id="SSF56112">
    <property type="entry name" value="Protein kinase-like (PK-like)"/>
    <property type="match status" value="1"/>
</dbReference>
<dbReference type="PANTHER" id="PTHR31048">
    <property type="entry name" value="OS03G0233200 PROTEIN"/>
    <property type="match status" value="1"/>
</dbReference>
<dbReference type="FunFam" id="3.30.200.20:FF:000178">
    <property type="entry name" value="serine/threonine-protein kinase PBS1-like"/>
    <property type="match status" value="1"/>
</dbReference>
<keyword evidence="2 4" id="KW-0547">Nucleotide-binding</keyword>
<dbReference type="InterPro" id="IPR037176">
    <property type="entry name" value="Osmotin/thaumatin-like_sf"/>
</dbReference>
<feature type="region of interest" description="Disordered" evidence="5">
    <location>
        <begin position="116"/>
        <end position="151"/>
    </location>
</feature>
<reference evidence="8" key="3">
    <citation type="submission" date="2018-05" db="EMBL/GenBank/DDBJ databases">
        <title>OgluRS3 (Oryza glumaepatula Reference Sequence Version 3).</title>
        <authorList>
            <person name="Zhang J."/>
            <person name="Kudrna D."/>
            <person name="Lee S."/>
            <person name="Talag J."/>
            <person name="Welchert J."/>
            <person name="Wing R.A."/>
        </authorList>
    </citation>
    <scope>NUCLEOTIDE SEQUENCE [LARGE SCALE GENOMIC DNA]</scope>
</reference>
<organism evidence="8">
    <name type="scientific">Oryza glumipatula</name>
    <dbReference type="NCBI Taxonomy" id="40148"/>
    <lineage>
        <taxon>Eukaryota</taxon>
        <taxon>Viridiplantae</taxon>
        <taxon>Streptophyta</taxon>
        <taxon>Embryophyta</taxon>
        <taxon>Tracheophyta</taxon>
        <taxon>Spermatophyta</taxon>
        <taxon>Magnoliopsida</taxon>
        <taxon>Liliopsida</taxon>
        <taxon>Poales</taxon>
        <taxon>Poaceae</taxon>
        <taxon>BOP clade</taxon>
        <taxon>Oryzoideae</taxon>
        <taxon>Oryzeae</taxon>
        <taxon>Oryzinae</taxon>
        <taxon>Oryza</taxon>
    </lineage>
</organism>
<feature type="transmembrane region" description="Helical" evidence="6">
    <location>
        <begin position="316"/>
        <end position="341"/>
    </location>
</feature>
<reference evidence="8" key="2">
    <citation type="submission" date="2015-04" db="UniProtKB">
        <authorList>
            <consortium name="EnsemblPlants"/>
        </authorList>
    </citation>
    <scope>IDENTIFICATION</scope>
</reference>
<name>A0A0D9Y2D1_9ORYZ</name>
<dbReference type="Proteomes" id="UP000026961">
    <property type="component" value="Chromosome 1"/>
</dbReference>
<keyword evidence="6" id="KW-0472">Membrane</keyword>
<evidence type="ECO:0000256" key="1">
    <source>
        <dbReference type="ARBA" id="ARBA00022679"/>
    </source>
</evidence>
<dbReference type="eggNOG" id="ENOG502SK2Y">
    <property type="taxonomic scope" value="Eukaryota"/>
</dbReference>
<dbReference type="InterPro" id="IPR000719">
    <property type="entry name" value="Prot_kinase_dom"/>
</dbReference>
<sequence>MLGLAINHCMFDGVGVGVMQFVNSWGETARGVPLSVPPALDRALLRARDPPQVAFLHHEFAQIDDGDDGDSPAQDGAEPLLHRSFRFTPESIAHVKALVAVDSGGGGRAPTTFEALGMRGGASSSSPWTGGRGSRRLLRQGDAGPSPARAGAILRPACPEEKNARRANGQDLFDISLVDGFNVPMDFLPAPPPNQSSQGAPPCSKGPRCPANVTAQCPGELRAHGGCNNACRVFKQDKYCCTGNGTNTCEPTTYSLPFVRMCPDAYSYSRNDASSPGLTCPSGTNYQIIFCPPIDLTSSSPASIAVAANNRQGKKVIAGIIVASVIGSTSVLTIVIAYTIIKRRTRRRREIHEEEQEFEEITLQGMPRRFTFQQLQEATDQFRDKLGEGGFGSVFLGQIGDEIVAVKRLDRSGQGMREFLAEVQTIGSIHHINLLWAQLHLLPQIYPDPGD</sequence>
<dbReference type="GO" id="GO:0050734">
    <property type="term" value="F:hydroxycinnamoyltransferase activity"/>
    <property type="evidence" value="ECO:0007669"/>
    <property type="project" value="UniProtKB-ARBA"/>
</dbReference>
<reference evidence="8" key="1">
    <citation type="submission" date="2013-08" db="EMBL/GenBank/DDBJ databases">
        <title>Oryza genome evolution.</title>
        <authorList>
            <person name="Wing R.A."/>
            <person name="Panaud O."/>
            <person name="Oliveira A.C."/>
        </authorList>
    </citation>
    <scope>NUCLEOTIDE SEQUENCE</scope>
</reference>
<evidence type="ECO:0000313" key="8">
    <source>
        <dbReference type="EnsemblPlants" id="OGLUM01G01010.1"/>
    </source>
</evidence>
<evidence type="ECO:0000256" key="3">
    <source>
        <dbReference type="ARBA" id="ARBA00022840"/>
    </source>
</evidence>
<dbReference type="Gramene" id="OGLUM01G01010.1">
    <property type="protein sequence ID" value="OGLUM01G01010.1"/>
    <property type="gene ID" value="OGLUM01G01010"/>
</dbReference>